<gene>
    <name evidence="2" type="ORF">T11_17675</name>
</gene>
<accession>A0A0V1HZ31</accession>
<dbReference type="Proteomes" id="UP000055024">
    <property type="component" value="Unassembled WGS sequence"/>
</dbReference>
<feature type="region of interest" description="Disordered" evidence="1">
    <location>
        <begin position="124"/>
        <end position="147"/>
    </location>
</feature>
<proteinExistence type="predicted"/>
<keyword evidence="3" id="KW-1185">Reference proteome</keyword>
<protein>
    <submittedName>
        <fullName evidence="2">Uncharacterized protein</fullName>
    </submittedName>
</protein>
<evidence type="ECO:0000256" key="1">
    <source>
        <dbReference type="SAM" id="MobiDB-lite"/>
    </source>
</evidence>
<evidence type="ECO:0000313" key="3">
    <source>
        <dbReference type="Proteomes" id="UP000055024"/>
    </source>
</evidence>
<reference evidence="2 3" key="1">
    <citation type="submission" date="2015-01" db="EMBL/GenBank/DDBJ databases">
        <title>Evolution of Trichinella species and genotypes.</title>
        <authorList>
            <person name="Korhonen P.K."/>
            <person name="Edoardo P."/>
            <person name="Giuseppe L.R."/>
            <person name="Gasser R.B."/>
        </authorList>
    </citation>
    <scope>NUCLEOTIDE SEQUENCE [LARGE SCALE GENOMIC DNA]</scope>
    <source>
        <strain evidence="2">ISS1029</strain>
    </source>
</reference>
<sequence>MTIYYMIEIQFILLSKLTTVINFANKRYIALNKTDKMLKVCNFQTIRYKNLSSVLSSQNALCFCVDLKERTLAALVYFVMFRRNGRVTVALNLQVTFSKCRANHTGPGYARSGGIVIHRKKTCPNNGSMPRQANRQQRLGQLSAPDQ</sequence>
<comment type="caution">
    <text evidence="2">The sequence shown here is derived from an EMBL/GenBank/DDBJ whole genome shotgun (WGS) entry which is preliminary data.</text>
</comment>
<evidence type="ECO:0000313" key="2">
    <source>
        <dbReference type="EMBL" id="KRZ15729.1"/>
    </source>
</evidence>
<dbReference type="EMBL" id="JYDP01000016">
    <property type="protein sequence ID" value="KRZ15729.1"/>
    <property type="molecule type" value="Genomic_DNA"/>
</dbReference>
<organism evidence="2 3">
    <name type="scientific">Trichinella zimbabwensis</name>
    <dbReference type="NCBI Taxonomy" id="268475"/>
    <lineage>
        <taxon>Eukaryota</taxon>
        <taxon>Metazoa</taxon>
        <taxon>Ecdysozoa</taxon>
        <taxon>Nematoda</taxon>
        <taxon>Enoplea</taxon>
        <taxon>Dorylaimia</taxon>
        <taxon>Trichinellida</taxon>
        <taxon>Trichinellidae</taxon>
        <taxon>Trichinella</taxon>
    </lineage>
</organism>
<name>A0A0V1HZ31_9BILA</name>
<dbReference type="AlphaFoldDB" id="A0A0V1HZ31"/>